<dbReference type="EMBL" id="AP023086">
    <property type="protein sequence ID" value="BCD96734.1"/>
    <property type="molecule type" value="Genomic_DNA"/>
</dbReference>
<reference evidence="2 3" key="1">
    <citation type="journal article" date="2022" name="IScience">
        <title>An ultrasensitive nanofiber-based assay for enzymatic hydrolysis and deep-sea microbial degradation of cellulose.</title>
        <authorList>
            <person name="Tsudome M."/>
            <person name="Tachioka M."/>
            <person name="Miyazaki M."/>
            <person name="Uchimura K."/>
            <person name="Tsuda M."/>
            <person name="Takaki Y."/>
            <person name="Deguchi S."/>
        </authorList>
    </citation>
    <scope>NUCLEOTIDE SEQUENCE [LARGE SCALE GENOMIC DNA]</scope>
    <source>
        <strain evidence="2 3">GE09</strain>
    </source>
</reference>
<evidence type="ECO:0008006" key="4">
    <source>
        <dbReference type="Google" id="ProtNLM"/>
    </source>
</evidence>
<dbReference type="InterPro" id="IPR030820">
    <property type="entry name" value="OMP_myx_plus_Proteobacteria"/>
</dbReference>
<dbReference type="RefSeq" id="WP_236986222.1">
    <property type="nucleotide sequence ID" value="NZ_AP023086.1"/>
</dbReference>
<accession>A0AAN1WFN1</accession>
<dbReference type="Gene3D" id="2.40.160.20">
    <property type="match status" value="1"/>
</dbReference>
<evidence type="ECO:0000256" key="1">
    <source>
        <dbReference type="SAM" id="SignalP"/>
    </source>
</evidence>
<dbReference type="KEGG" id="marq:MARGE09_P0934"/>
<sequence>MESWIRRIILVALVSGPTLSTTAFAQSTEQGKLLGDVIQPDIERRDVDESIIDSENFEFGFFAGIMSFEDFGSNDVYGLRLAFHVTEDWFVEANYGLSKLQPSTYEQQPGTIPILTDDQRELSYYNLNLGYNLLPGEVYLGNLALNSSFYLVFGAGNTLFADNDYFTYNFGGGLRLFATDWIAMHWDVRNHLMTHALFGPEKEIQNLETHIGLTLFF</sequence>
<feature type="signal peptide" evidence="1">
    <location>
        <begin position="1"/>
        <end position="25"/>
    </location>
</feature>
<organism evidence="2 3">
    <name type="scientific">Marinagarivorans cellulosilyticus</name>
    <dbReference type="NCBI Taxonomy" id="2721545"/>
    <lineage>
        <taxon>Bacteria</taxon>
        <taxon>Pseudomonadati</taxon>
        <taxon>Pseudomonadota</taxon>
        <taxon>Gammaproteobacteria</taxon>
        <taxon>Cellvibrionales</taxon>
        <taxon>Cellvibrionaceae</taxon>
        <taxon>Marinagarivorans</taxon>
    </lineage>
</organism>
<keyword evidence="3" id="KW-1185">Reference proteome</keyword>
<feature type="chain" id="PRO_5042942773" description="Outer membrane beta-barrel domain-containing protein" evidence="1">
    <location>
        <begin position="26"/>
        <end position="217"/>
    </location>
</feature>
<dbReference type="NCBIfam" id="TIGR04565">
    <property type="entry name" value="OMP_myx_plus"/>
    <property type="match status" value="1"/>
</dbReference>
<dbReference type="Proteomes" id="UP001320119">
    <property type="component" value="Chromosome"/>
</dbReference>
<protein>
    <recommendedName>
        <fullName evidence="4">Outer membrane beta-barrel domain-containing protein</fullName>
    </recommendedName>
</protein>
<gene>
    <name evidence="2" type="ORF">MARGE09_P0934</name>
</gene>
<evidence type="ECO:0000313" key="3">
    <source>
        <dbReference type="Proteomes" id="UP001320119"/>
    </source>
</evidence>
<proteinExistence type="predicted"/>
<dbReference type="AlphaFoldDB" id="A0AAN1WFN1"/>
<name>A0AAN1WFN1_9GAMM</name>
<evidence type="ECO:0000313" key="2">
    <source>
        <dbReference type="EMBL" id="BCD96734.1"/>
    </source>
</evidence>
<keyword evidence="1" id="KW-0732">Signal</keyword>